<dbReference type="PROSITE" id="PS00211">
    <property type="entry name" value="ABC_TRANSPORTER_1"/>
    <property type="match status" value="1"/>
</dbReference>
<dbReference type="InterPro" id="IPR036640">
    <property type="entry name" value="ABC1_TM_sf"/>
</dbReference>
<dbReference type="SUPFAM" id="SSF90123">
    <property type="entry name" value="ABC transporter transmembrane region"/>
    <property type="match status" value="1"/>
</dbReference>
<accession>A0A849SJ56</accession>
<feature type="domain" description="ABC transporter" evidence="10">
    <location>
        <begin position="368"/>
        <end position="589"/>
    </location>
</feature>
<keyword evidence="2" id="KW-0813">Transport</keyword>
<evidence type="ECO:0000256" key="8">
    <source>
        <dbReference type="ARBA" id="ARBA00023136"/>
    </source>
</evidence>
<dbReference type="GO" id="GO:0005524">
    <property type="term" value="F:ATP binding"/>
    <property type="evidence" value="ECO:0007669"/>
    <property type="project" value="UniProtKB-KW"/>
</dbReference>
<dbReference type="Pfam" id="PF00005">
    <property type="entry name" value="ABC_tran"/>
    <property type="match status" value="1"/>
</dbReference>
<dbReference type="AlphaFoldDB" id="A0A849SJ56"/>
<evidence type="ECO:0000259" key="10">
    <source>
        <dbReference type="PROSITE" id="PS50893"/>
    </source>
</evidence>
<keyword evidence="3" id="KW-1003">Cell membrane</keyword>
<comment type="subcellular location">
    <subcellularLocation>
        <location evidence="1">Cell membrane</location>
        <topology evidence="1">Multi-pass membrane protein</topology>
    </subcellularLocation>
</comment>
<comment type="caution">
    <text evidence="12">The sequence shown here is derived from an EMBL/GenBank/DDBJ whole genome shotgun (WGS) entry which is preliminary data.</text>
</comment>
<protein>
    <submittedName>
        <fullName evidence="12">ABC transporter ATP-binding protein</fullName>
    </submittedName>
</protein>
<dbReference type="Gene3D" id="3.40.50.300">
    <property type="entry name" value="P-loop containing nucleotide triphosphate hydrolases"/>
    <property type="match status" value="1"/>
</dbReference>
<dbReference type="InterPro" id="IPR011527">
    <property type="entry name" value="ABC1_TM_dom"/>
</dbReference>
<evidence type="ECO:0000313" key="12">
    <source>
        <dbReference type="EMBL" id="NOT33663.1"/>
    </source>
</evidence>
<feature type="transmembrane region" description="Helical" evidence="9">
    <location>
        <begin position="162"/>
        <end position="187"/>
    </location>
</feature>
<feature type="transmembrane region" description="Helical" evidence="9">
    <location>
        <begin position="193"/>
        <end position="213"/>
    </location>
</feature>
<reference evidence="12 13" key="1">
    <citation type="submission" date="2020-04" db="EMBL/GenBank/DDBJ databases">
        <title>Metagenomic profiling of ammonia- and methane-oxidizing microorganisms in a Dutch drinking water treatment plant.</title>
        <authorList>
            <person name="Poghosyan L."/>
            <person name="Leucker S."/>
        </authorList>
    </citation>
    <scope>NUCLEOTIDE SEQUENCE [LARGE SCALE GENOMIC DNA]</scope>
    <source>
        <strain evidence="12">S-RSF-IL-03</strain>
    </source>
</reference>
<dbReference type="FunFam" id="3.40.50.300:FF:000299">
    <property type="entry name" value="ABC transporter ATP-binding protein/permease"/>
    <property type="match status" value="1"/>
</dbReference>
<dbReference type="GO" id="GO:0016887">
    <property type="term" value="F:ATP hydrolysis activity"/>
    <property type="evidence" value="ECO:0007669"/>
    <property type="project" value="InterPro"/>
</dbReference>
<dbReference type="InterPro" id="IPR003439">
    <property type="entry name" value="ABC_transporter-like_ATP-bd"/>
</dbReference>
<dbReference type="Proteomes" id="UP000580839">
    <property type="component" value="Unassembled WGS sequence"/>
</dbReference>
<dbReference type="InterPro" id="IPR039421">
    <property type="entry name" value="Type_1_exporter"/>
</dbReference>
<evidence type="ECO:0000259" key="11">
    <source>
        <dbReference type="PROSITE" id="PS50929"/>
    </source>
</evidence>
<dbReference type="PROSITE" id="PS50929">
    <property type="entry name" value="ABC_TM1F"/>
    <property type="match status" value="1"/>
</dbReference>
<evidence type="ECO:0000256" key="3">
    <source>
        <dbReference type="ARBA" id="ARBA00022475"/>
    </source>
</evidence>
<evidence type="ECO:0000256" key="6">
    <source>
        <dbReference type="ARBA" id="ARBA00022840"/>
    </source>
</evidence>
<dbReference type="InterPro" id="IPR027417">
    <property type="entry name" value="P-loop_NTPase"/>
</dbReference>
<sequence length="590" mass="63184">MNSGSRIDRFRTSLARSGRVLRFFAPTVRPQAGRLAVALALSALAVLAEVLRPLPLQVVIDQVLVPNRAPHPSWLAHSIDALPVRTLIIGAALATLLASALAGLFEYVRTIVLSEAAQRVVARIRRDLFRHLMILPSQWHTRRSHGDVLLRLTGDIVMLRELLVGSLLDAAASVLLIVGTLGMMLWLDAGLTLISLVAVPPVAVLGTLLTRKIRRVVRRTREKEGALAGRSGEALGAVAMLQAFGAAAQVAGAFERENRSNLRSSLKASRLEALLARSLDLMTSAGVAVTIVFGTFAVLRGDLTAGGLIVFLTYQRVLYRPLRRLAQVVSRSAKAAVCGERVAEVLRTVPTITDRVAARTCERASGRLEFENVGVRYERGDLALDDVSFEVPAGSIGAIRGESGAGKSTLLALVPRLVDPTSGRVLLDGVDLREYTLESLRRQVAVVFQDSVLLGLTVSENIALGDPDATQEAIHAAAECAGVHRFAAELPNGFDTVVGERGAELSGGQRQRIAIARATLRNAPILVLDEPFAHLDDASRDHVLAALRTLAKSRTVLIVTHREHPGLVADFEIVLAGGRVASHRSLAGVA</sequence>
<dbReference type="PANTHER" id="PTHR43394">
    <property type="entry name" value="ATP-DEPENDENT PERMEASE MDL1, MITOCHONDRIAL"/>
    <property type="match status" value="1"/>
</dbReference>
<dbReference type="GO" id="GO:0015421">
    <property type="term" value="F:ABC-type oligopeptide transporter activity"/>
    <property type="evidence" value="ECO:0007669"/>
    <property type="project" value="TreeGrafter"/>
</dbReference>
<dbReference type="SMART" id="SM00382">
    <property type="entry name" value="AAA"/>
    <property type="match status" value="1"/>
</dbReference>
<proteinExistence type="predicted"/>
<keyword evidence="5" id="KW-0547">Nucleotide-binding</keyword>
<evidence type="ECO:0000256" key="7">
    <source>
        <dbReference type="ARBA" id="ARBA00022989"/>
    </source>
</evidence>
<feature type="transmembrane region" description="Helical" evidence="9">
    <location>
        <begin position="82"/>
        <end position="105"/>
    </location>
</feature>
<name>A0A849SJ56_UNCEI</name>
<evidence type="ECO:0000256" key="2">
    <source>
        <dbReference type="ARBA" id="ARBA00022448"/>
    </source>
</evidence>
<dbReference type="Pfam" id="PF00664">
    <property type="entry name" value="ABC_membrane"/>
    <property type="match status" value="1"/>
</dbReference>
<dbReference type="Gene3D" id="1.20.1560.10">
    <property type="entry name" value="ABC transporter type 1, transmembrane domain"/>
    <property type="match status" value="1"/>
</dbReference>
<feature type="domain" description="ABC transmembrane type-1" evidence="11">
    <location>
        <begin position="36"/>
        <end position="334"/>
    </location>
</feature>
<dbReference type="SUPFAM" id="SSF52540">
    <property type="entry name" value="P-loop containing nucleoside triphosphate hydrolases"/>
    <property type="match status" value="1"/>
</dbReference>
<keyword evidence="6 12" id="KW-0067">ATP-binding</keyword>
<dbReference type="CDD" id="cd18564">
    <property type="entry name" value="ABC_6TM_exporter_like"/>
    <property type="match status" value="1"/>
</dbReference>
<evidence type="ECO:0000256" key="4">
    <source>
        <dbReference type="ARBA" id="ARBA00022692"/>
    </source>
</evidence>
<evidence type="ECO:0000256" key="1">
    <source>
        <dbReference type="ARBA" id="ARBA00004651"/>
    </source>
</evidence>
<organism evidence="12 13">
    <name type="scientific">Eiseniibacteriota bacterium</name>
    <dbReference type="NCBI Taxonomy" id="2212470"/>
    <lineage>
        <taxon>Bacteria</taxon>
        <taxon>Candidatus Eiseniibacteriota</taxon>
    </lineage>
</organism>
<dbReference type="PANTHER" id="PTHR43394:SF1">
    <property type="entry name" value="ATP-BINDING CASSETTE SUB-FAMILY B MEMBER 10, MITOCHONDRIAL"/>
    <property type="match status" value="1"/>
</dbReference>
<dbReference type="InterPro" id="IPR017871">
    <property type="entry name" value="ABC_transporter-like_CS"/>
</dbReference>
<evidence type="ECO:0000256" key="9">
    <source>
        <dbReference type="SAM" id="Phobius"/>
    </source>
</evidence>
<evidence type="ECO:0000313" key="13">
    <source>
        <dbReference type="Proteomes" id="UP000580839"/>
    </source>
</evidence>
<gene>
    <name evidence="12" type="ORF">HOP12_05765</name>
</gene>
<keyword evidence="7 9" id="KW-1133">Transmembrane helix</keyword>
<dbReference type="GO" id="GO:0005886">
    <property type="term" value="C:plasma membrane"/>
    <property type="evidence" value="ECO:0007669"/>
    <property type="project" value="UniProtKB-SubCell"/>
</dbReference>
<keyword evidence="8 9" id="KW-0472">Membrane</keyword>
<feature type="transmembrane region" description="Helical" evidence="9">
    <location>
        <begin position="287"/>
        <end position="314"/>
    </location>
</feature>
<evidence type="ECO:0000256" key="5">
    <source>
        <dbReference type="ARBA" id="ARBA00022741"/>
    </source>
</evidence>
<keyword evidence="4 9" id="KW-0812">Transmembrane</keyword>
<dbReference type="PROSITE" id="PS50893">
    <property type="entry name" value="ABC_TRANSPORTER_2"/>
    <property type="match status" value="1"/>
</dbReference>
<dbReference type="InterPro" id="IPR003593">
    <property type="entry name" value="AAA+_ATPase"/>
</dbReference>
<dbReference type="EMBL" id="JABFRW010000062">
    <property type="protein sequence ID" value="NOT33663.1"/>
    <property type="molecule type" value="Genomic_DNA"/>
</dbReference>